<dbReference type="EMBL" id="QOUW02000126">
    <property type="protein sequence ID" value="RIW05830.1"/>
    <property type="molecule type" value="Genomic_DNA"/>
</dbReference>
<dbReference type="GO" id="GO:0005829">
    <property type="term" value="C:cytosol"/>
    <property type="evidence" value="ECO:0007669"/>
    <property type="project" value="TreeGrafter"/>
</dbReference>
<dbReference type="GO" id="GO:0043103">
    <property type="term" value="P:hypoxanthine salvage"/>
    <property type="evidence" value="ECO:0007669"/>
    <property type="project" value="TreeGrafter"/>
</dbReference>
<dbReference type="RefSeq" id="WP_114092822.1">
    <property type="nucleotide sequence ID" value="NZ_QOUW02000126.1"/>
</dbReference>
<dbReference type="Proteomes" id="UP000253437">
    <property type="component" value="Unassembled WGS sequence"/>
</dbReference>
<name>A0A8B3DGB7_VIBHA</name>
<dbReference type="InterPro" id="IPR006330">
    <property type="entry name" value="Ado/ade_deaminase"/>
</dbReference>
<protein>
    <recommendedName>
        <fullName evidence="3">Adenosine deaminase domain-containing protein</fullName>
    </recommendedName>
</protein>
<comment type="caution">
    <text evidence="1">The sequence shown here is derived from an EMBL/GenBank/DDBJ whole genome shotgun (WGS) entry which is preliminary data.</text>
</comment>
<dbReference type="PANTHER" id="PTHR11409:SF43">
    <property type="entry name" value="ADENOSINE DEAMINASE"/>
    <property type="match status" value="1"/>
</dbReference>
<dbReference type="InterPro" id="IPR032466">
    <property type="entry name" value="Metal_Hydrolase"/>
</dbReference>
<dbReference type="AlphaFoldDB" id="A0A8B3DGB7"/>
<organism evidence="1 2">
    <name type="scientific">Vibrio harveyi</name>
    <name type="common">Beneckea harveyi</name>
    <dbReference type="NCBI Taxonomy" id="669"/>
    <lineage>
        <taxon>Bacteria</taxon>
        <taxon>Pseudomonadati</taxon>
        <taxon>Pseudomonadota</taxon>
        <taxon>Gammaproteobacteria</taxon>
        <taxon>Vibrionales</taxon>
        <taxon>Vibrionaceae</taxon>
        <taxon>Vibrio</taxon>
    </lineage>
</organism>
<evidence type="ECO:0000313" key="1">
    <source>
        <dbReference type="EMBL" id="RIW05830.1"/>
    </source>
</evidence>
<dbReference type="GO" id="GO:0006154">
    <property type="term" value="P:adenosine catabolic process"/>
    <property type="evidence" value="ECO:0007669"/>
    <property type="project" value="TreeGrafter"/>
</dbReference>
<proteinExistence type="predicted"/>
<dbReference type="SUPFAM" id="SSF51556">
    <property type="entry name" value="Metallo-dependent hydrolases"/>
    <property type="match status" value="1"/>
</dbReference>
<accession>A0A8B3DGB7</accession>
<sequence length="833" mass="94918">MIKLSLKLAAYASFLSSDKAIQQQQSALTSKSFDCHYIKDYQSLFEEPLRDDDIEAVYNWLNLGSLTVQQVLSKLAGHFLEWQGDRFEVKPEYLDEWLTFLSMVDCSWVIAQAYVDLMVKYDISSQHISDAIARSQCPVALHKKPVSKKFADNHIHLGGHGHTGNSLINFALFFEQSDGDIHWPRRTEYSAFESGKLNKDNLPYWVNHLGNKLCHSLFYNSADKGAVPLCSTLVINKQEGVAFLQASNADTLAQKLAKNAISRTDGNATAWIEFCVALLLDKSGAEHPLLEQFIRLSNIFRNYMIVSGVGLTQFVDFFRFKSRKGFKSKHTTQFARHSLRTDMTNTVREFRVGPNVLLNSRQLVKARPDVRKLLEQLNHDNATGNAHFVIHFTRAGKREEKRQKGTREQLHKVTRSLMSFMGSVSHADSSVVILGQEEKLSFDLRKAIRGFDVAGNENHLPIEVFAPVLRVLRSAKFSSQGMFGTRIERPFLTVHAGEDYSHLLSGLRNIDEAVVFCDFQQGDRIGHALALGVNPRQWLKRQQTAYLPVGEHLDNLVWAHQKAIEVLQLSAQFAGVLPLLEQKIQFWSSVVYGDEHSPYDLHKAWLLRRNCPLMVDLGNDEKGNETVKANSLNEDWVPDEACLETSHSSKSKDIWSQYLFSNEREEVNYFQTVAVCSELKGSETFGEECGQYFDSIAEVEIKLYEAIQDVLMERYAVKGIVLEACPTSNIYIGRFKHYHEHPIYRWHPPEETWLEKGGKFNKYGLRNGSVPVCINTDDSALMPTTIRNEHRVVKEAAINHFGVGVNKAEDWIDRIRQKGVEVFEENHLCWVND</sequence>
<reference evidence="1 2" key="1">
    <citation type="submission" date="2018-08" db="EMBL/GenBank/DDBJ databases">
        <title>Vibrio harveyi strains pathogenic to white snook Centropomus viridis Lockington (1877) and potential probiotic bacteria.</title>
        <authorList>
            <person name="Soto-Rodriguez S."/>
            <person name="Gomez-Gil B."/>
            <person name="Lozano-Olvera R."/>
        </authorList>
    </citation>
    <scope>NUCLEOTIDE SEQUENCE [LARGE SCALE GENOMIC DNA]</scope>
    <source>
        <strain evidence="1 2">CAIM 1508</strain>
    </source>
</reference>
<gene>
    <name evidence="1" type="ORF">DS957_022335</name>
</gene>
<dbReference type="GO" id="GO:0046103">
    <property type="term" value="P:inosine biosynthetic process"/>
    <property type="evidence" value="ECO:0007669"/>
    <property type="project" value="TreeGrafter"/>
</dbReference>
<dbReference type="Gene3D" id="3.20.20.140">
    <property type="entry name" value="Metal-dependent hydrolases"/>
    <property type="match status" value="2"/>
</dbReference>
<dbReference type="GO" id="GO:0004000">
    <property type="term" value="F:adenosine deaminase activity"/>
    <property type="evidence" value="ECO:0007669"/>
    <property type="project" value="TreeGrafter"/>
</dbReference>
<dbReference type="PANTHER" id="PTHR11409">
    <property type="entry name" value="ADENOSINE DEAMINASE"/>
    <property type="match status" value="1"/>
</dbReference>
<evidence type="ECO:0008006" key="3">
    <source>
        <dbReference type="Google" id="ProtNLM"/>
    </source>
</evidence>
<dbReference type="NCBIfam" id="NF041744">
    <property type="entry name" value="RdrB"/>
    <property type="match status" value="1"/>
</dbReference>
<evidence type="ECO:0000313" key="2">
    <source>
        <dbReference type="Proteomes" id="UP000253437"/>
    </source>
</evidence>